<organism evidence="2">
    <name type="scientific">uncultured Thermomicrobiales bacterium</name>
    <dbReference type="NCBI Taxonomy" id="1645740"/>
    <lineage>
        <taxon>Bacteria</taxon>
        <taxon>Pseudomonadati</taxon>
        <taxon>Thermomicrobiota</taxon>
        <taxon>Thermomicrobia</taxon>
        <taxon>Thermomicrobiales</taxon>
        <taxon>environmental samples</taxon>
    </lineage>
</organism>
<sequence>GRRHSKGTDALRGYRHRHPRRPGLRRLSVGCPRGLRGSPDPRPDRR</sequence>
<feature type="compositionally biased region" description="Basic residues" evidence="1">
    <location>
        <begin position="13"/>
        <end position="24"/>
    </location>
</feature>
<gene>
    <name evidence="2" type="ORF">AVDCRST_MAG87-2854</name>
</gene>
<proteinExistence type="predicted"/>
<dbReference type="AlphaFoldDB" id="A0A6J4VGK4"/>
<accession>A0A6J4VGK4</accession>
<reference evidence="2" key="1">
    <citation type="submission" date="2020-02" db="EMBL/GenBank/DDBJ databases">
        <authorList>
            <person name="Meier V. D."/>
        </authorList>
    </citation>
    <scope>NUCLEOTIDE SEQUENCE</scope>
    <source>
        <strain evidence="2">AVDCRST_MAG87</strain>
    </source>
</reference>
<feature type="non-terminal residue" evidence="2">
    <location>
        <position position="46"/>
    </location>
</feature>
<protein>
    <submittedName>
        <fullName evidence="2">Uncharacterized protein</fullName>
    </submittedName>
</protein>
<evidence type="ECO:0000256" key="1">
    <source>
        <dbReference type="SAM" id="MobiDB-lite"/>
    </source>
</evidence>
<feature type="region of interest" description="Disordered" evidence="1">
    <location>
        <begin position="1"/>
        <end position="46"/>
    </location>
</feature>
<evidence type="ECO:0000313" key="2">
    <source>
        <dbReference type="EMBL" id="CAA9575726.1"/>
    </source>
</evidence>
<dbReference type="EMBL" id="CADCWJ010000627">
    <property type="protein sequence ID" value="CAA9575726.1"/>
    <property type="molecule type" value="Genomic_DNA"/>
</dbReference>
<name>A0A6J4VGK4_9BACT</name>
<feature type="non-terminal residue" evidence="2">
    <location>
        <position position="1"/>
    </location>
</feature>